<proteinExistence type="predicted"/>
<evidence type="ECO:0008006" key="4">
    <source>
        <dbReference type="Google" id="ProtNLM"/>
    </source>
</evidence>
<reference evidence="3" key="1">
    <citation type="journal article" date="2019" name="Int. J. Syst. Evol. Microbiol.">
        <title>The Global Catalogue of Microorganisms (GCM) 10K type strain sequencing project: providing services to taxonomists for standard genome sequencing and annotation.</title>
        <authorList>
            <consortium name="The Broad Institute Genomics Platform"/>
            <consortium name="The Broad Institute Genome Sequencing Center for Infectious Disease"/>
            <person name="Wu L."/>
            <person name="Ma J."/>
        </authorList>
    </citation>
    <scope>NUCLEOTIDE SEQUENCE [LARGE SCALE GENOMIC DNA]</scope>
    <source>
        <strain evidence="3">CGMCC 4.7396</strain>
    </source>
</reference>
<evidence type="ECO:0000256" key="1">
    <source>
        <dbReference type="SAM" id="Phobius"/>
    </source>
</evidence>
<sequence length="317" mass="33672">MAEEYTLEALERDLYTLALKMHEIDNLEQTVDQFWTAAAVQAIPIAGPAFWQLYTEIQAQNEASIISADSVLLGSLPNRCRRIVGIDQHQFIGAQERFEPVALDMADLYGAPGNILTNIGSWSGSAAEAFETYFTGYEPAQARQAALLAAEINACASLTSLVVQSKAAVKNLLEVTIGLADEMITKYKETLKALAVGLTAAVFTIVATGFGIGAAAGATAALAVTGAAAGGVGSLISSVYGFDQAYAEIKGQDRESLFDSISFTLGEIEGAIDTADQEIHDDLEKIRSEWSISQIAIPAPPGSDEISGDSFYHESAY</sequence>
<evidence type="ECO:0000313" key="2">
    <source>
        <dbReference type="EMBL" id="MFC3493020.1"/>
    </source>
</evidence>
<comment type="caution">
    <text evidence="2">The sequence shown here is derived from an EMBL/GenBank/DDBJ whole genome shotgun (WGS) entry which is preliminary data.</text>
</comment>
<gene>
    <name evidence="2" type="ORF">ACFO8M_11040</name>
</gene>
<keyword evidence="1" id="KW-0472">Membrane</keyword>
<name>A0ABV7Q0Q5_9ACTN</name>
<evidence type="ECO:0000313" key="3">
    <source>
        <dbReference type="Proteomes" id="UP001595712"/>
    </source>
</evidence>
<keyword evidence="3" id="KW-1185">Reference proteome</keyword>
<organism evidence="2 3">
    <name type="scientific">Glycomyces rhizosphaerae</name>
    <dbReference type="NCBI Taxonomy" id="2054422"/>
    <lineage>
        <taxon>Bacteria</taxon>
        <taxon>Bacillati</taxon>
        <taxon>Actinomycetota</taxon>
        <taxon>Actinomycetes</taxon>
        <taxon>Glycomycetales</taxon>
        <taxon>Glycomycetaceae</taxon>
        <taxon>Glycomyces</taxon>
    </lineage>
</organism>
<dbReference type="Proteomes" id="UP001595712">
    <property type="component" value="Unassembled WGS sequence"/>
</dbReference>
<protein>
    <recommendedName>
        <fullName evidence="4">WXG100 family type VII secretion target</fullName>
    </recommendedName>
</protein>
<keyword evidence="1" id="KW-1133">Transmembrane helix</keyword>
<dbReference type="EMBL" id="JBHRWO010000010">
    <property type="protein sequence ID" value="MFC3493020.1"/>
    <property type="molecule type" value="Genomic_DNA"/>
</dbReference>
<feature type="transmembrane region" description="Helical" evidence="1">
    <location>
        <begin position="220"/>
        <end position="242"/>
    </location>
</feature>
<feature type="transmembrane region" description="Helical" evidence="1">
    <location>
        <begin position="193"/>
        <end position="214"/>
    </location>
</feature>
<dbReference type="RefSeq" id="WP_387974661.1">
    <property type="nucleotide sequence ID" value="NZ_JBHRWO010000010.1"/>
</dbReference>
<keyword evidence="1" id="KW-0812">Transmembrane</keyword>
<accession>A0ABV7Q0Q5</accession>